<organism evidence="2 3">
    <name type="scientific">Microlunatus flavus</name>
    <dbReference type="NCBI Taxonomy" id="1036181"/>
    <lineage>
        <taxon>Bacteria</taxon>
        <taxon>Bacillati</taxon>
        <taxon>Actinomycetota</taxon>
        <taxon>Actinomycetes</taxon>
        <taxon>Propionibacteriales</taxon>
        <taxon>Propionibacteriaceae</taxon>
        <taxon>Microlunatus</taxon>
    </lineage>
</organism>
<dbReference type="GO" id="GO:0008999">
    <property type="term" value="F:protein-N-terminal-alanine acetyltransferase activity"/>
    <property type="evidence" value="ECO:0007669"/>
    <property type="project" value="TreeGrafter"/>
</dbReference>
<keyword evidence="3" id="KW-1185">Reference proteome</keyword>
<name>A0A1H9AXQ0_9ACTN</name>
<dbReference type="InterPro" id="IPR051908">
    <property type="entry name" value="Ribosomal_N-acetyltransferase"/>
</dbReference>
<dbReference type="Pfam" id="PF13302">
    <property type="entry name" value="Acetyltransf_3"/>
    <property type="match status" value="1"/>
</dbReference>
<reference evidence="3" key="1">
    <citation type="submission" date="2016-10" db="EMBL/GenBank/DDBJ databases">
        <authorList>
            <person name="Varghese N."/>
            <person name="Submissions S."/>
        </authorList>
    </citation>
    <scope>NUCLEOTIDE SEQUENCE [LARGE SCALE GENOMIC DNA]</scope>
    <source>
        <strain evidence="3">CGMCC 4.6856</strain>
    </source>
</reference>
<evidence type="ECO:0000259" key="1">
    <source>
        <dbReference type="PROSITE" id="PS51186"/>
    </source>
</evidence>
<dbReference type="STRING" id="1036181.SAMN05421756_101770"/>
<dbReference type="Proteomes" id="UP000198504">
    <property type="component" value="Unassembled WGS sequence"/>
</dbReference>
<dbReference type="PANTHER" id="PTHR43441:SF6">
    <property type="entry name" value="N-ACETYLTRANSFERASE DOMAIN-CONTAINING PROTEIN"/>
    <property type="match status" value="1"/>
</dbReference>
<dbReference type="InterPro" id="IPR000182">
    <property type="entry name" value="GNAT_dom"/>
</dbReference>
<dbReference type="PROSITE" id="PS51186">
    <property type="entry name" value="GNAT"/>
    <property type="match status" value="1"/>
</dbReference>
<evidence type="ECO:0000313" key="2">
    <source>
        <dbReference type="EMBL" id="SEP81550.1"/>
    </source>
</evidence>
<dbReference type="RefSeq" id="WP_232506076.1">
    <property type="nucleotide sequence ID" value="NZ_FOFA01000001.1"/>
</dbReference>
<feature type="domain" description="N-acetyltransferase" evidence="1">
    <location>
        <begin position="18"/>
        <end position="171"/>
    </location>
</feature>
<dbReference type="GO" id="GO:1990189">
    <property type="term" value="F:protein N-terminal-serine acetyltransferase activity"/>
    <property type="evidence" value="ECO:0007669"/>
    <property type="project" value="TreeGrafter"/>
</dbReference>
<protein>
    <submittedName>
        <fullName evidence="2">Acetyltransferase (GNAT) domain-containing protein</fullName>
    </submittedName>
</protein>
<dbReference type="Gene3D" id="3.40.630.30">
    <property type="match status" value="1"/>
</dbReference>
<dbReference type="AlphaFoldDB" id="A0A1H9AXQ0"/>
<accession>A0A1H9AXQ0</accession>
<dbReference type="EMBL" id="FOFA01000001">
    <property type="protein sequence ID" value="SEP81550.1"/>
    <property type="molecule type" value="Genomic_DNA"/>
</dbReference>
<evidence type="ECO:0000313" key="3">
    <source>
        <dbReference type="Proteomes" id="UP000198504"/>
    </source>
</evidence>
<dbReference type="PANTHER" id="PTHR43441">
    <property type="entry name" value="RIBOSOMAL-PROTEIN-SERINE ACETYLTRANSFERASE"/>
    <property type="match status" value="1"/>
</dbReference>
<gene>
    <name evidence="2" type="ORF">SAMN05421756_101770</name>
</gene>
<proteinExistence type="predicted"/>
<keyword evidence="2" id="KW-0808">Transferase</keyword>
<dbReference type="InterPro" id="IPR016181">
    <property type="entry name" value="Acyl_CoA_acyltransferase"/>
</dbReference>
<dbReference type="GO" id="GO:0005737">
    <property type="term" value="C:cytoplasm"/>
    <property type="evidence" value="ECO:0007669"/>
    <property type="project" value="TreeGrafter"/>
</dbReference>
<sequence length="171" mass="18029">MTRPVQAGEVRLERVPVAVARGLVRGDLSRPATWHPQFPAAGTLSAARMLLGTYEALGVDPEGSPWWFFCVVVEGVVVGDAGFHGPPPQDGPAEVEIGYQVVPALRGRGVATRACALLLTHAWAHGADVVRAEVEPDNPYGPASRAVLLANGLRPDGDLGFVAERPVGPRT</sequence>
<dbReference type="SUPFAM" id="SSF55729">
    <property type="entry name" value="Acyl-CoA N-acyltransferases (Nat)"/>
    <property type="match status" value="1"/>
</dbReference>